<dbReference type="GO" id="GO:0000162">
    <property type="term" value="P:L-tryptophan biosynthetic process"/>
    <property type="evidence" value="ECO:0007669"/>
    <property type="project" value="UniProtKB-UniRule"/>
</dbReference>
<dbReference type="PATRIC" id="fig|304371.9.peg.2978"/>
<evidence type="ECO:0000313" key="10">
    <source>
        <dbReference type="EMBL" id="BAI62981.1"/>
    </source>
</evidence>
<dbReference type="eggNOG" id="arCOG01983">
    <property type="taxonomic scope" value="Archaea"/>
</dbReference>
<reference evidence="10 11" key="2">
    <citation type="journal article" date="2008" name="Int. J. Syst. Evol. Microbiol.">
        <title>Methanocella paludicola gen. nov., sp. nov., a methane-producing archaeon, the first isolate of the lineage 'Rice Cluster I', and proposal of the new archaeal order Methanocellales ord. nov.</title>
        <authorList>
            <person name="Sakai S."/>
            <person name="Imachi H."/>
            <person name="Hanada S."/>
            <person name="Ohashi A."/>
            <person name="Harada H."/>
            <person name="Kamagata Y."/>
        </authorList>
    </citation>
    <scope>NUCLEOTIDE SEQUENCE [LARGE SCALE GENOMIC DNA]</scope>
    <source>
        <strain evidence="11">DSM 17711 / JCM 13418 / NBRC 101707 / SANAE</strain>
    </source>
</reference>
<evidence type="ECO:0000256" key="4">
    <source>
        <dbReference type="ARBA" id="ARBA00022605"/>
    </source>
</evidence>
<dbReference type="InterPro" id="IPR044643">
    <property type="entry name" value="TrpF_fam"/>
</dbReference>
<dbReference type="Gene3D" id="3.20.20.70">
    <property type="entry name" value="Aldolase class I"/>
    <property type="match status" value="1"/>
</dbReference>
<dbReference type="KEGG" id="mpd:MCP_2909"/>
<dbReference type="EMBL" id="AP011532">
    <property type="protein sequence ID" value="BAI62981.1"/>
    <property type="molecule type" value="Genomic_DNA"/>
</dbReference>
<evidence type="ECO:0000256" key="2">
    <source>
        <dbReference type="ARBA" id="ARBA00004664"/>
    </source>
</evidence>
<comment type="similarity">
    <text evidence="3 8">Belongs to the TrpF family.</text>
</comment>
<dbReference type="RefSeq" id="WP_012901651.1">
    <property type="nucleotide sequence ID" value="NC_013665.1"/>
</dbReference>
<dbReference type="CDD" id="cd00405">
    <property type="entry name" value="PRAI"/>
    <property type="match status" value="1"/>
</dbReference>
<dbReference type="InParanoid" id="D1Z2Q9"/>
<dbReference type="InterPro" id="IPR001240">
    <property type="entry name" value="PRAI_dom"/>
</dbReference>
<dbReference type="InterPro" id="IPR011060">
    <property type="entry name" value="RibuloseP-bd_barrel"/>
</dbReference>
<dbReference type="STRING" id="304371.MCP_2909"/>
<reference evidence="11" key="3">
    <citation type="journal article" date="2011" name="PLoS ONE">
        <title>Genome sequence of a mesophilic hydrogenotrophic methanogen Methanocella paludicola, the first cultivated representative of the order Methanocellales.</title>
        <authorList>
            <person name="Sakai S."/>
            <person name="Takaki Y."/>
            <person name="Shimamura S."/>
            <person name="Sekine M."/>
            <person name="Tajima T."/>
            <person name="Kosugi H."/>
            <person name="Ichikawa N."/>
            <person name="Tasumi E."/>
            <person name="Hiraki A.T."/>
            <person name="Shimizu A."/>
            <person name="Kato Y."/>
            <person name="Nishiko R."/>
            <person name="Mori K."/>
            <person name="Fujita N."/>
            <person name="Imachi H."/>
            <person name="Takai K."/>
        </authorList>
    </citation>
    <scope>NUCLEOTIDE SEQUENCE [LARGE SCALE GENOMIC DNA]</scope>
    <source>
        <strain evidence="11">DSM 17711 / JCM 13418 / NBRC 101707 / SANAE</strain>
    </source>
</reference>
<name>D1Z2Q9_METPS</name>
<dbReference type="Proteomes" id="UP000001882">
    <property type="component" value="Chromosome"/>
</dbReference>
<dbReference type="OrthoDB" id="27513at2157"/>
<keyword evidence="7 8" id="KW-0413">Isomerase</keyword>
<evidence type="ECO:0000256" key="5">
    <source>
        <dbReference type="ARBA" id="ARBA00022822"/>
    </source>
</evidence>
<dbReference type="UniPathway" id="UPA00035">
    <property type="reaction ID" value="UER00042"/>
</dbReference>
<evidence type="ECO:0000313" key="11">
    <source>
        <dbReference type="Proteomes" id="UP000001882"/>
    </source>
</evidence>
<evidence type="ECO:0000256" key="1">
    <source>
        <dbReference type="ARBA" id="ARBA00001164"/>
    </source>
</evidence>
<dbReference type="PANTHER" id="PTHR42894:SF1">
    <property type="entry name" value="N-(5'-PHOSPHORIBOSYL)ANTHRANILATE ISOMERASE"/>
    <property type="match status" value="1"/>
</dbReference>
<dbReference type="GO" id="GO:0004640">
    <property type="term" value="F:phosphoribosylanthranilate isomerase activity"/>
    <property type="evidence" value="ECO:0007669"/>
    <property type="project" value="UniProtKB-UniRule"/>
</dbReference>
<dbReference type="PANTHER" id="PTHR42894">
    <property type="entry name" value="N-(5'-PHOSPHORIBOSYL)ANTHRANILATE ISOMERASE"/>
    <property type="match status" value="1"/>
</dbReference>
<dbReference type="EC" id="5.3.1.24" evidence="8"/>
<dbReference type="HAMAP" id="MF_00135">
    <property type="entry name" value="PRAI"/>
    <property type="match status" value="1"/>
</dbReference>
<organism evidence="10 11">
    <name type="scientific">Methanocella paludicola (strain DSM 17711 / JCM 13418 / NBRC 101707 / SANAE)</name>
    <dbReference type="NCBI Taxonomy" id="304371"/>
    <lineage>
        <taxon>Archaea</taxon>
        <taxon>Methanobacteriati</taxon>
        <taxon>Methanobacteriota</taxon>
        <taxon>Stenosarchaea group</taxon>
        <taxon>Methanomicrobia</taxon>
        <taxon>Methanocellales</taxon>
        <taxon>Methanocellaceae</taxon>
        <taxon>Methanocella</taxon>
    </lineage>
</organism>
<dbReference type="FunCoup" id="D1Z2Q9">
    <property type="interactions" value="76"/>
</dbReference>
<keyword evidence="5 8" id="KW-0822">Tryptophan biosynthesis</keyword>
<evidence type="ECO:0000256" key="3">
    <source>
        <dbReference type="ARBA" id="ARBA00007571"/>
    </source>
</evidence>
<dbReference type="InterPro" id="IPR013785">
    <property type="entry name" value="Aldolase_TIM"/>
</dbReference>
<reference evidence="10 11" key="1">
    <citation type="journal article" date="2007" name="Appl. Environ. Microbiol.">
        <title>Isolation of key methanogens for global methane emission from rice paddy fields: a novel isolate affiliated with the clone cluster rice cluster I.</title>
        <authorList>
            <person name="Sakai S."/>
            <person name="Imachi H."/>
            <person name="Sekiguchi Y."/>
            <person name="Ohashi A."/>
            <person name="Harada H."/>
            <person name="Kamagata Y."/>
        </authorList>
    </citation>
    <scope>NUCLEOTIDE SEQUENCE [LARGE SCALE GENOMIC DNA]</scope>
    <source>
        <strain evidence="11">DSM 17711 / JCM 13418 / NBRC 101707 / SANAE</strain>
    </source>
</reference>
<feature type="domain" description="N-(5'phosphoribosyl) anthranilate isomerase (PRAI)" evidence="9">
    <location>
        <begin position="3"/>
        <end position="204"/>
    </location>
</feature>
<protein>
    <recommendedName>
        <fullName evidence="8">N-(5'-phosphoribosyl)anthranilate isomerase</fullName>
        <shortName evidence="8">PRAI</shortName>
        <ecNumber evidence="8">5.3.1.24</ecNumber>
    </recommendedName>
</protein>
<keyword evidence="11" id="KW-1185">Reference proteome</keyword>
<proteinExistence type="inferred from homology"/>
<gene>
    <name evidence="8 10" type="primary">trpF</name>
    <name evidence="10" type="ordered locus">MCP_2909</name>
</gene>
<dbReference type="AlphaFoldDB" id="D1Z2Q9"/>
<accession>D1Z2Q9</accession>
<comment type="pathway">
    <text evidence="2 8">Amino-acid biosynthesis; L-tryptophan biosynthesis; L-tryptophan from chorismate: step 3/5.</text>
</comment>
<keyword evidence="4 8" id="KW-0028">Amino-acid biosynthesis</keyword>
<comment type="catalytic activity">
    <reaction evidence="1 8">
        <text>N-(5-phospho-beta-D-ribosyl)anthranilate = 1-(2-carboxyphenylamino)-1-deoxy-D-ribulose 5-phosphate</text>
        <dbReference type="Rhea" id="RHEA:21540"/>
        <dbReference type="ChEBI" id="CHEBI:18277"/>
        <dbReference type="ChEBI" id="CHEBI:58613"/>
        <dbReference type="EC" id="5.3.1.24"/>
    </reaction>
</comment>
<evidence type="ECO:0000256" key="6">
    <source>
        <dbReference type="ARBA" id="ARBA00023141"/>
    </source>
</evidence>
<dbReference type="GeneID" id="8683216"/>
<evidence type="ECO:0000256" key="7">
    <source>
        <dbReference type="ARBA" id="ARBA00023235"/>
    </source>
</evidence>
<evidence type="ECO:0000256" key="8">
    <source>
        <dbReference type="HAMAP-Rule" id="MF_00135"/>
    </source>
</evidence>
<dbReference type="SUPFAM" id="SSF51366">
    <property type="entry name" value="Ribulose-phoshate binding barrel"/>
    <property type="match status" value="1"/>
</dbReference>
<keyword evidence="6 8" id="KW-0057">Aromatic amino acid biosynthesis</keyword>
<evidence type="ECO:0000259" key="9">
    <source>
        <dbReference type="Pfam" id="PF00697"/>
    </source>
</evidence>
<sequence length="214" mass="22397">MKVKICGVRTPGDALKCVEAGADAVGMLLARSPRRITIEQAKAIAKTLPPSVRPVIVMMPSTVDEAVEAAHAIQPGAIQLQGDEPPGMVAEIKRALPGTCIVKAIHVGEGRELEKAMEYEKVADAILLDTMSPNRGGSGTTHDWNISKSIVASVRKPVILAGGLNPDNVAAAVREVGPYAVDVASGVEGEGRVKDLELVKAFIANAREASNGHK</sequence>
<dbReference type="Pfam" id="PF00697">
    <property type="entry name" value="PRAI"/>
    <property type="match status" value="1"/>
</dbReference>